<dbReference type="GO" id="GO:0008270">
    <property type="term" value="F:zinc ion binding"/>
    <property type="evidence" value="ECO:0007669"/>
    <property type="project" value="UniProtKB-UniRule"/>
</dbReference>
<protein>
    <recommendedName>
        <fullName evidence="2">ZAD domain-containing protein</fullName>
    </recommendedName>
</protein>
<feature type="binding site" evidence="1">
    <location>
        <position position="60"/>
    </location>
    <ligand>
        <name>Zn(2+)</name>
        <dbReference type="ChEBI" id="CHEBI:29105"/>
    </ligand>
</feature>
<feature type="binding site" evidence="1">
    <location>
        <position position="57"/>
    </location>
    <ligand>
        <name>Zn(2+)</name>
        <dbReference type="ChEBI" id="CHEBI:29105"/>
    </ligand>
</feature>
<dbReference type="SUPFAM" id="SSF57716">
    <property type="entry name" value="Glucocorticoid receptor-like (DNA-binding domain)"/>
    <property type="match status" value="1"/>
</dbReference>
<reference evidence="3" key="1">
    <citation type="submission" date="2015-09" db="EMBL/GenBank/DDBJ databases">
        <title>De novo assembly of Pectinophora gossypiella (Pink Bollworm) gut transcriptome.</title>
        <authorList>
            <person name="Tassone E.E."/>
        </authorList>
    </citation>
    <scope>NUCLEOTIDE SEQUENCE</scope>
</reference>
<dbReference type="Pfam" id="PF07776">
    <property type="entry name" value="zf-AD"/>
    <property type="match status" value="1"/>
</dbReference>
<dbReference type="Gene3D" id="3.40.1800.20">
    <property type="match status" value="1"/>
</dbReference>
<feature type="binding site" evidence="1">
    <location>
        <position position="11"/>
    </location>
    <ligand>
        <name>Zn(2+)</name>
        <dbReference type="ChEBI" id="CHEBI:29105"/>
    </ligand>
</feature>
<dbReference type="AlphaFoldDB" id="A0A1E1WS49"/>
<feature type="binding site" evidence="1">
    <location>
        <position position="8"/>
    </location>
    <ligand>
        <name>Zn(2+)</name>
        <dbReference type="ChEBI" id="CHEBI:29105"/>
    </ligand>
</feature>
<dbReference type="OrthoDB" id="3437960at2759"/>
<organism evidence="3">
    <name type="scientific">Pectinophora gossypiella</name>
    <name type="common">Cotton pink bollworm</name>
    <name type="synonym">Depressaria gossypiella</name>
    <dbReference type="NCBI Taxonomy" id="13191"/>
    <lineage>
        <taxon>Eukaryota</taxon>
        <taxon>Metazoa</taxon>
        <taxon>Ecdysozoa</taxon>
        <taxon>Arthropoda</taxon>
        <taxon>Hexapoda</taxon>
        <taxon>Insecta</taxon>
        <taxon>Pterygota</taxon>
        <taxon>Neoptera</taxon>
        <taxon>Endopterygota</taxon>
        <taxon>Lepidoptera</taxon>
        <taxon>Glossata</taxon>
        <taxon>Ditrysia</taxon>
        <taxon>Gelechioidea</taxon>
        <taxon>Gelechiidae</taxon>
        <taxon>Apatetrinae</taxon>
        <taxon>Pectinophora</taxon>
    </lineage>
</organism>
<proteinExistence type="predicted"/>
<dbReference type="InterPro" id="IPR012934">
    <property type="entry name" value="Znf_AD"/>
</dbReference>
<gene>
    <name evidence="3" type="ORF">g.17202</name>
</gene>
<name>A0A1E1WS49_PECGO</name>
<keyword evidence="1" id="KW-0862">Zinc</keyword>
<keyword evidence="1" id="KW-0479">Metal-binding</keyword>
<dbReference type="GO" id="GO:0005634">
    <property type="term" value="C:nucleus"/>
    <property type="evidence" value="ECO:0007669"/>
    <property type="project" value="InterPro"/>
</dbReference>
<evidence type="ECO:0000259" key="2">
    <source>
        <dbReference type="PROSITE" id="PS51915"/>
    </source>
</evidence>
<evidence type="ECO:0000256" key="1">
    <source>
        <dbReference type="PROSITE-ProRule" id="PRU01263"/>
    </source>
</evidence>
<dbReference type="EMBL" id="GDQN01001214">
    <property type="protein sequence ID" value="JAT89840.1"/>
    <property type="molecule type" value="Transcribed_RNA"/>
</dbReference>
<accession>A0A1E1WS49</accession>
<dbReference type="SMART" id="SM00868">
    <property type="entry name" value="zf-AD"/>
    <property type="match status" value="1"/>
</dbReference>
<dbReference type="PROSITE" id="PS51915">
    <property type="entry name" value="ZAD"/>
    <property type="match status" value="1"/>
</dbReference>
<feature type="non-terminal residue" evidence="3">
    <location>
        <position position="155"/>
    </location>
</feature>
<feature type="domain" description="ZAD" evidence="2">
    <location>
        <begin position="6"/>
        <end position="84"/>
    </location>
</feature>
<keyword evidence="1" id="KW-0863">Zinc-finger</keyword>
<evidence type="ECO:0000313" key="3">
    <source>
        <dbReference type="EMBL" id="JAT89840.1"/>
    </source>
</evidence>
<sequence length="155" mass="18314">MTDKLSHCRFCGENKKLKYQLNYSTDQEMLQDIYKKVKCLKIDFLDIECNMLPKTICQLCYKSLGDAYIFLEKIKEAQIMLKNFYNSTITDICEFTVKKEKDEETDIYEENFEAEVNNTEIIFKKDPVNFSATDSEKILHTFENHISSLTENLKQ</sequence>